<comment type="caution">
    <text evidence="1">The sequence shown here is derived from an EMBL/GenBank/DDBJ whole genome shotgun (WGS) entry which is preliminary data.</text>
</comment>
<proteinExistence type="predicted"/>
<dbReference type="EMBL" id="CAUOFW020004724">
    <property type="protein sequence ID" value="CAK9166953.1"/>
    <property type="molecule type" value="Genomic_DNA"/>
</dbReference>
<evidence type="ECO:0008006" key="3">
    <source>
        <dbReference type="Google" id="ProtNLM"/>
    </source>
</evidence>
<name>A0ABC8TCD2_9AQUA</name>
<evidence type="ECO:0000313" key="2">
    <source>
        <dbReference type="Proteomes" id="UP001642360"/>
    </source>
</evidence>
<protein>
    <recommendedName>
        <fullName evidence="3">DUF4283 domain-containing protein</fullName>
    </recommendedName>
</protein>
<organism evidence="1 2">
    <name type="scientific">Ilex paraguariensis</name>
    <name type="common">yerba mate</name>
    <dbReference type="NCBI Taxonomy" id="185542"/>
    <lineage>
        <taxon>Eukaryota</taxon>
        <taxon>Viridiplantae</taxon>
        <taxon>Streptophyta</taxon>
        <taxon>Embryophyta</taxon>
        <taxon>Tracheophyta</taxon>
        <taxon>Spermatophyta</taxon>
        <taxon>Magnoliopsida</taxon>
        <taxon>eudicotyledons</taxon>
        <taxon>Gunneridae</taxon>
        <taxon>Pentapetalae</taxon>
        <taxon>asterids</taxon>
        <taxon>campanulids</taxon>
        <taxon>Aquifoliales</taxon>
        <taxon>Aquifoliaceae</taxon>
        <taxon>Ilex</taxon>
    </lineage>
</organism>
<reference evidence="1 2" key="1">
    <citation type="submission" date="2024-02" db="EMBL/GenBank/DDBJ databases">
        <authorList>
            <person name="Vignale AGUSTIN F."/>
            <person name="Sosa J E."/>
            <person name="Modenutti C."/>
        </authorList>
    </citation>
    <scope>NUCLEOTIDE SEQUENCE [LARGE SCALE GENOMIC DNA]</scope>
</reference>
<accession>A0ABC8TCD2</accession>
<keyword evidence="2" id="KW-1185">Reference proteome</keyword>
<sequence length="181" mass="20697">MDEEMQQLWRNFTLVDEESLGVHLLDQGDGDFGEKDKLCFFGKVLSINLYNKMAFKTTIKKVWNIMKVKFIEARDNLLFIQFSNMLDKNRVLEEYNNAKAGEDKLSVVKNNGVSLKSRPESLEQSHKVGKVVNELSNMGVNGLISRVEEIPITESISGRQNMERGMIGELIEPLINKPILY</sequence>
<evidence type="ECO:0000313" key="1">
    <source>
        <dbReference type="EMBL" id="CAK9166953.1"/>
    </source>
</evidence>
<gene>
    <name evidence="1" type="ORF">ILEXP_LOCUS36201</name>
</gene>
<dbReference type="AlphaFoldDB" id="A0ABC8TCD2"/>
<dbReference type="Proteomes" id="UP001642360">
    <property type="component" value="Unassembled WGS sequence"/>
</dbReference>